<dbReference type="Gene3D" id="3.40.50.720">
    <property type="entry name" value="NAD(P)-binding Rossmann-like Domain"/>
    <property type="match status" value="1"/>
</dbReference>
<evidence type="ECO:0000259" key="3">
    <source>
        <dbReference type="Pfam" id="PF01408"/>
    </source>
</evidence>
<dbReference type="AlphaFoldDB" id="A0A3D9IA37"/>
<dbReference type="Gene3D" id="3.30.360.10">
    <property type="entry name" value="Dihydrodipicolinate Reductase, domain 2"/>
    <property type="match status" value="1"/>
</dbReference>
<dbReference type="Pfam" id="PF22725">
    <property type="entry name" value="GFO_IDH_MocA_C3"/>
    <property type="match status" value="1"/>
</dbReference>
<comment type="caution">
    <text evidence="5">The sequence shown here is derived from an EMBL/GenBank/DDBJ whole genome shotgun (WGS) entry which is preliminary data.</text>
</comment>
<dbReference type="InterPro" id="IPR000683">
    <property type="entry name" value="Gfo/Idh/MocA-like_OxRdtase_N"/>
</dbReference>
<dbReference type="RefSeq" id="WP_115993606.1">
    <property type="nucleotide sequence ID" value="NZ_QRDY01000008.1"/>
</dbReference>
<evidence type="ECO:0000256" key="2">
    <source>
        <dbReference type="ARBA" id="ARBA00023002"/>
    </source>
</evidence>
<evidence type="ECO:0000313" key="6">
    <source>
        <dbReference type="Proteomes" id="UP000256869"/>
    </source>
</evidence>
<dbReference type="InterPro" id="IPR036291">
    <property type="entry name" value="NAD(P)-bd_dom_sf"/>
</dbReference>
<sequence>MGDKLRWGIIGGANIAVHAVMPAIRESETSVIAAVASRDKRKAEEIVANYEGATAYGSYEELLADSRIDAVYIPLPNHLHREWTIRAAAAGKHILCEKPLALTAKESLEMAEACADAGVHLAEAFMYRHHPRWEQIRKIVDSGEIGRVRALRGAFSFNNAGDKNNIRYRADWGGGSLYDVGCYPLSAARLLLGSEPEAVTVHAQFSEEHDNVDMMASGLAEFPGGVSLTFDCGMWASFRQNFEIVGADGTIDIPNAFLTGKDNADFIVNGQNGRRTEQSVGVNAYALQVDDFARAVRNGQPQRFAPSDAVSNMKVLDACYRSALEKARITLI</sequence>
<protein>
    <submittedName>
        <fullName evidence="5">Putative dehydrogenase</fullName>
    </submittedName>
</protein>
<dbReference type="EMBL" id="QRDY01000008">
    <property type="protein sequence ID" value="RED58628.1"/>
    <property type="molecule type" value="Genomic_DNA"/>
</dbReference>
<reference evidence="5 6" key="1">
    <citation type="submission" date="2018-07" db="EMBL/GenBank/DDBJ databases">
        <title>Genomic Encyclopedia of Type Strains, Phase III (KMG-III): the genomes of soil and plant-associated and newly described type strains.</title>
        <authorList>
            <person name="Whitman W."/>
        </authorList>
    </citation>
    <scope>NUCLEOTIDE SEQUENCE [LARGE SCALE GENOMIC DNA]</scope>
    <source>
        <strain evidence="5 6">CECT 8236</strain>
    </source>
</reference>
<dbReference type="PANTHER" id="PTHR22604:SF105">
    <property type="entry name" value="TRANS-1,2-DIHYDROBENZENE-1,2-DIOL DEHYDROGENASE"/>
    <property type="match status" value="1"/>
</dbReference>
<dbReference type="Proteomes" id="UP000256869">
    <property type="component" value="Unassembled WGS sequence"/>
</dbReference>
<dbReference type="SUPFAM" id="SSF55347">
    <property type="entry name" value="Glyceraldehyde-3-phosphate dehydrogenase-like, C-terminal domain"/>
    <property type="match status" value="1"/>
</dbReference>
<dbReference type="InterPro" id="IPR050984">
    <property type="entry name" value="Gfo/Idh/MocA_domain"/>
</dbReference>
<dbReference type="SUPFAM" id="SSF51735">
    <property type="entry name" value="NAD(P)-binding Rossmann-fold domains"/>
    <property type="match status" value="1"/>
</dbReference>
<dbReference type="InterPro" id="IPR055170">
    <property type="entry name" value="GFO_IDH_MocA-like_dom"/>
</dbReference>
<keyword evidence="6" id="KW-1185">Reference proteome</keyword>
<feature type="domain" description="Gfo/Idh/MocA-like oxidoreductase N-terminal" evidence="3">
    <location>
        <begin position="5"/>
        <end position="122"/>
    </location>
</feature>
<dbReference type="GO" id="GO:0016491">
    <property type="term" value="F:oxidoreductase activity"/>
    <property type="evidence" value="ECO:0007669"/>
    <property type="project" value="UniProtKB-KW"/>
</dbReference>
<dbReference type="Pfam" id="PF01408">
    <property type="entry name" value="GFO_IDH_MocA"/>
    <property type="match status" value="1"/>
</dbReference>
<organism evidence="5 6">
    <name type="scientific">Cohnella lupini</name>
    <dbReference type="NCBI Taxonomy" id="1294267"/>
    <lineage>
        <taxon>Bacteria</taxon>
        <taxon>Bacillati</taxon>
        <taxon>Bacillota</taxon>
        <taxon>Bacilli</taxon>
        <taxon>Bacillales</taxon>
        <taxon>Paenibacillaceae</taxon>
        <taxon>Cohnella</taxon>
    </lineage>
</organism>
<keyword evidence="2" id="KW-0560">Oxidoreductase</keyword>
<gene>
    <name evidence="5" type="ORF">DFP95_108155</name>
</gene>
<dbReference type="OrthoDB" id="9815825at2"/>
<proteinExistence type="inferred from homology"/>
<evidence type="ECO:0000313" key="5">
    <source>
        <dbReference type="EMBL" id="RED58628.1"/>
    </source>
</evidence>
<evidence type="ECO:0000256" key="1">
    <source>
        <dbReference type="ARBA" id="ARBA00010928"/>
    </source>
</evidence>
<accession>A0A3D9IA37</accession>
<comment type="similarity">
    <text evidence="1">Belongs to the Gfo/Idh/MocA family.</text>
</comment>
<name>A0A3D9IA37_9BACL</name>
<dbReference type="GO" id="GO:0000166">
    <property type="term" value="F:nucleotide binding"/>
    <property type="evidence" value="ECO:0007669"/>
    <property type="project" value="InterPro"/>
</dbReference>
<feature type="domain" description="GFO/IDH/MocA-like oxidoreductase" evidence="4">
    <location>
        <begin position="134"/>
        <end position="251"/>
    </location>
</feature>
<evidence type="ECO:0000259" key="4">
    <source>
        <dbReference type="Pfam" id="PF22725"/>
    </source>
</evidence>
<dbReference type="PANTHER" id="PTHR22604">
    <property type="entry name" value="OXIDOREDUCTASES"/>
    <property type="match status" value="1"/>
</dbReference>